<dbReference type="InterPro" id="IPR036390">
    <property type="entry name" value="WH_DNA-bd_sf"/>
</dbReference>
<evidence type="ECO:0000313" key="3">
    <source>
        <dbReference type="EMBL" id="MDC5695996.1"/>
    </source>
</evidence>
<dbReference type="PANTHER" id="PTHR43252:SF6">
    <property type="entry name" value="NEGATIVE TRANSCRIPTION REGULATOR PADR"/>
    <property type="match status" value="1"/>
</dbReference>
<dbReference type="Gene3D" id="1.10.10.10">
    <property type="entry name" value="Winged helix-like DNA-binding domain superfamily/Winged helix DNA-binding domain"/>
    <property type="match status" value="1"/>
</dbReference>
<evidence type="ECO:0000259" key="2">
    <source>
        <dbReference type="Pfam" id="PF10400"/>
    </source>
</evidence>
<dbReference type="EMBL" id="JAPFQL010000004">
    <property type="protein sequence ID" value="MDC5695996.1"/>
    <property type="molecule type" value="Genomic_DNA"/>
</dbReference>
<sequence length="190" mass="21157">MARSSKTRFAVLGMLTLRPMSGYELREEIAGSIGYFWSESFGQLYPTLRVLEADGLVIPERHAGEGRGRTTFAITRAGRDALVDWLGTEVESLTPDRNELLLKLFFARRLAPQTLGAHLSHHREALEAQHEQYLRVEAAVAADRSPDQPFWLATIRYGLAMTEAGLAWNRATTSTLLPDREGQHGSHPAS</sequence>
<dbReference type="PANTHER" id="PTHR43252">
    <property type="entry name" value="TRANSCRIPTIONAL REGULATOR YQJI"/>
    <property type="match status" value="1"/>
</dbReference>
<comment type="caution">
    <text evidence="3">The sequence shown here is derived from an EMBL/GenBank/DDBJ whole genome shotgun (WGS) entry which is preliminary data.</text>
</comment>
<dbReference type="Pfam" id="PF10400">
    <property type="entry name" value="Vir_act_alpha_C"/>
    <property type="match status" value="1"/>
</dbReference>
<evidence type="ECO:0000313" key="4">
    <source>
        <dbReference type="Proteomes" id="UP001150259"/>
    </source>
</evidence>
<dbReference type="InterPro" id="IPR018309">
    <property type="entry name" value="Tscrpt_reg_PadR_C"/>
</dbReference>
<accession>A0ABT5GDQ9</accession>
<dbReference type="Proteomes" id="UP001150259">
    <property type="component" value="Unassembled WGS sequence"/>
</dbReference>
<name>A0ABT5GDQ9_9MICO</name>
<evidence type="ECO:0000259" key="1">
    <source>
        <dbReference type="Pfam" id="PF03551"/>
    </source>
</evidence>
<gene>
    <name evidence="3" type="ORF">OO014_01910</name>
</gene>
<feature type="domain" description="Transcription regulator PadR C-terminal" evidence="2">
    <location>
        <begin position="97"/>
        <end position="174"/>
    </location>
</feature>
<proteinExistence type="predicted"/>
<dbReference type="Pfam" id="PF03551">
    <property type="entry name" value="PadR"/>
    <property type="match status" value="1"/>
</dbReference>
<organism evidence="3 4">
    <name type="scientific">Intrasporangium calvum</name>
    <dbReference type="NCBI Taxonomy" id="53358"/>
    <lineage>
        <taxon>Bacteria</taxon>
        <taxon>Bacillati</taxon>
        <taxon>Actinomycetota</taxon>
        <taxon>Actinomycetes</taxon>
        <taxon>Micrococcales</taxon>
        <taxon>Intrasporangiaceae</taxon>
        <taxon>Intrasporangium</taxon>
    </lineage>
</organism>
<dbReference type="RefSeq" id="WP_272460575.1">
    <property type="nucleotide sequence ID" value="NZ_JAPFQL010000004.1"/>
</dbReference>
<dbReference type="Gene3D" id="6.10.140.190">
    <property type="match status" value="1"/>
</dbReference>
<reference evidence="3 4" key="1">
    <citation type="submission" date="2022-11" db="EMBL/GenBank/DDBJ databases">
        <title>Anaerobic phenanthrene biodegradation by a DNRA strain PheN6.</title>
        <authorList>
            <person name="Zhang Z."/>
        </authorList>
    </citation>
    <scope>NUCLEOTIDE SEQUENCE [LARGE SCALE GENOMIC DNA]</scope>
    <source>
        <strain evidence="3 4">PheN6</strain>
    </source>
</reference>
<dbReference type="InterPro" id="IPR005149">
    <property type="entry name" value="Tscrpt_reg_PadR_N"/>
</dbReference>
<dbReference type="InterPro" id="IPR036388">
    <property type="entry name" value="WH-like_DNA-bd_sf"/>
</dbReference>
<keyword evidence="4" id="KW-1185">Reference proteome</keyword>
<protein>
    <submittedName>
        <fullName evidence="3">PadR family transcriptional regulator</fullName>
    </submittedName>
</protein>
<feature type="domain" description="Transcription regulator PadR N-terminal" evidence="1">
    <location>
        <begin position="11"/>
        <end position="82"/>
    </location>
</feature>
<dbReference type="SUPFAM" id="SSF46785">
    <property type="entry name" value="Winged helix' DNA-binding domain"/>
    <property type="match status" value="1"/>
</dbReference>